<dbReference type="InterPro" id="IPR001228">
    <property type="entry name" value="IspD"/>
</dbReference>
<dbReference type="Proteomes" id="UP000229641">
    <property type="component" value="Unassembled WGS sequence"/>
</dbReference>
<keyword evidence="5 7" id="KW-0548">Nucleotidyltransferase</keyword>
<organism evidence="8 9">
    <name type="scientific">Candidatus Ghiorseimicrobium undicola</name>
    <dbReference type="NCBI Taxonomy" id="1974746"/>
    <lineage>
        <taxon>Bacteria</taxon>
        <taxon>Pseudomonadati</taxon>
        <taxon>Candidatus Omnitrophota</taxon>
        <taxon>Candidatus Ghiorseimicrobium</taxon>
    </lineage>
</organism>
<sequence>MPEHLKIEAVVPAAGLGLRLKSRISKSLVLIERIPIVIHTLMKLSRHNRISGIIVLSNKKNLKKLKDLISAYGVKKVKSVSLGGQTRKQSVARGLAYLDRNTELVLIHDGARPFIDAATISAVISHAEKYGAAVSGVPLKPTVKLAGRKGAKNALFVNKTLDRSGLWEIQTPQVFKKDLIVRAHKKFKKIEATDDAYLVEKLGHRVAIVDGSYYNIKITTSEDLVFAKAIAKKIGKG</sequence>
<feature type="site" description="Positions MEP for the nucleophilic attack" evidence="7">
    <location>
        <position position="163"/>
    </location>
</feature>
<keyword evidence="6 7" id="KW-0414">Isoprene biosynthesis</keyword>
<protein>
    <recommendedName>
        <fullName evidence="7">2-C-methyl-D-erythritol 4-phosphate cytidylyltransferase</fullName>
        <ecNumber evidence="7">2.7.7.60</ecNumber>
    </recommendedName>
    <alternativeName>
        <fullName evidence="7">4-diphosphocytidyl-2C-methyl-D-erythritol synthase</fullName>
    </alternativeName>
    <alternativeName>
        <fullName evidence="7">MEP cytidylyltransferase</fullName>
        <shortName evidence="7">MCT</shortName>
    </alternativeName>
</protein>
<evidence type="ECO:0000256" key="5">
    <source>
        <dbReference type="ARBA" id="ARBA00022695"/>
    </source>
</evidence>
<feature type="site" description="Transition state stabilizer" evidence="7">
    <location>
        <position position="19"/>
    </location>
</feature>
<dbReference type="InterPro" id="IPR034683">
    <property type="entry name" value="IspD/TarI"/>
</dbReference>
<dbReference type="InterPro" id="IPR050088">
    <property type="entry name" value="IspD/TarI_cytidylyltransf_bact"/>
</dbReference>
<dbReference type="PANTHER" id="PTHR32125:SF4">
    <property type="entry name" value="2-C-METHYL-D-ERYTHRITOL 4-PHOSPHATE CYTIDYLYLTRANSFERASE, CHLOROPLASTIC"/>
    <property type="match status" value="1"/>
</dbReference>
<name>A0A2H0LW54_9BACT</name>
<dbReference type="FunFam" id="3.90.550.10:FF:000003">
    <property type="entry name" value="2-C-methyl-D-erythritol 4-phosphate cytidylyltransferase"/>
    <property type="match status" value="1"/>
</dbReference>
<proteinExistence type="inferred from homology"/>
<feature type="site" description="Positions MEP for the nucleophilic attack" evidence="7">
    <location>
        <position position="217"/>
    </location>
</feature>
<dbReference type="GO" id="GO:0019288">
    <property type="term" value="P:isopentenyl diphosphate biosynthetic process, methylerythritol 4-phosphate pathway"/>
    <property type="evidence" value="ECO:0007669"/>
    <property type="project" value="UniProtKB-UniRule"/>
</dbReference>
<dbReference type="Gene3D" id="3.90.550.10">
    <property type="entry name" value="Spore Coat Polysaccharide Biosynthesis Protein SpsA, Chain A"/>
    <property type="match status" value="1"/>
</dbReference>
<dbReference type="NCBIfam" id="TIGR00453">
    <property type="entry name" value="ispD"/>
    <property type="match status" value="1"/>
</dbReference>
<evidence type="ECO:0000313" key="9">
    <source>
        <dbReference type="Proteomes" id="UP000229641"/>
    </source>
</evidence>
<dbReference type="GO" id="GO:0050518">
    <property type="term" value="F:2-C-methyl-D-erythritol 4-phosphate cytidylyltransferase activity"/>
    <property type="evidence" value="ECO:0007669"/>
    <property type="project" value="UniProtKB-UniRule"/>
</dbReference>
<comment type="similarity">
    <text evidence="3 7">Belongs to the IspD/TarI cytidylyltransferase family. IspD subfamily.</text>
</comment>
<evidence type="ECO:0000256" key="1">
    <source>
        <dbReference type="ARBA" id="ARBA00001282"/>
    </source>
</evidence>
<comment type="pathway">
    <text evidence="2 7">Isoprenoid biosynthesis; isopentenyl diphosphate biosynthesis via DXP pathway; isopentenyl diphosphate from 1-deoxy-D-xylulose 5-phosphate: step 2/6.</text>
</comment>
<gene>
    <name evidence="7 8" type="primary">ispD</name>
    <name evidence="8" type="ORF">COV72_07580</name>
</gene>
<comment type="function">
    <text evidence="7">Catalyzes the formation of 4-diphosphocytidyl-2-C-methyl-D-erythritol from CTP and 2-C-methyl-D-erythritol 4-phosphate (MEP).</text>
</comment>
<dbReference type="EC" id="2.7.7.60" evidence="7"/>
<dbReference type="Pfam" id="PF01128">
    <property type="entry name" value="IspD"/>
    <property type="match status" value="1"/>
</dbReference>
<keyword evidence="4 7" id="KW-0808">Transferase</keyword>
<dbReference type="SUPFAM" id="SSF53448">
    <property type="entry name" value="Nucleotide-diphospho-sugar transferases"/>
    <property type="match status" value="1"/>
</dbReference>
<dbReference type="AlphaFoldDB" id="A0A2H0LW54"/>
<dbReference type="InterPro" id="IPR018294">
    <property type="entry name" value="ISPD_synthase_CS"/>
</dbReference>
<dbReference type="PROSITE" id="PS01295">
    <property type="entry name" value="ISPD"/>
    <property type="match status" value="1"/>
</dbReference>
<dbReference type="InterPro" id="IPR029044">
    <property type="entry name" value="Nucleotide-diphossugar_trans"/>
</dbReference>
<reference evidence="8 9" key="1">
    <citation type="submission" date="2017-09" db="EMBL/GenBank/DDBJ databases">
        <title>Depth-based differentiation of microbial function through sediment-hosted aquifers and enrichment of novel symbionts in the deep terrestrial subsurface.</title>
        <authorList>
            <person name="Probst A.J."/>
            <person name="Ladd B."/>
            <person name="Jarett J.K."/>
            <person name="Geller-Mcgrath D.E."/>
            <person name="Sieber C.M."/>
            <person name="Emerson J.B."/>
            <person name="Anantharaman K."/>
            <person name="Thomas B.C."/>
            <person name="Malmstrom R."/>
            <person name="Stieglmeier M."/>
            <person name="Klingl A."/>
            <person name="Woyke T."/>
            <person name="Ryan C.M."/>
            <person name="Banfield J.F."/>
        </authorList>
    </citation>
    <scope>NUCLEOTIDE SEQUENCE [LARGE SCALE GENOMIC DNA]</scope>
    <source>
        <strain evidence="8">CG11_big_fil_rev_8_21_14_0_20_42_13</strain>
    </source>
</reference>
<dbReference type="UniPathway" id="UPA00056">
    <property type="reaction ID" value="UER00093"/>
</dbReference>
<dbReference type="HAMAP" id="MF_00108">
    <property type="entry name" value="IspD"/>
    <property type="match status" value="1"/>
</dbReference>
<evidence type="ECO:0000256" key="7">
    <source>
        <dbReference type="HAMAP-Rule" id="MF_00108"/>
    </source>
</evidence>
<comment type="caution">
    <text evidence="8">The sequence shown here is derived from an EMBL/GenBank/DDBJ whole genome shotgun (WGS) entry which is preliminary data.</text>
</comment>
<dbReference type="PANTHER" id="PTHR32125">
    <property type="entry name" value="2-C-METHYL-D-ERYTHRITOL 4-PHOSPHATE CYTIDYLYLTRANSFERASE, CHLOROPLASTIC"/>
    <property type="match status" value="1"/>
</dbReference>
<evidence type="ECO:0000256" key="6">
    <source>
        <dbReference type="ARBA" id="ARBA00023229"/>
    </source>
</evidence>
<feature type="site" description="Transition state stabilizer" evidence="7">
    <location>
        <position position="26"/>
    </location>
</feature>
<dbReference type="CDD" id="cd02516">
    <property type="entry name" value="CDP-ME_synthetase"/>
    <property type="match status" value="1"/>
</dbReference>
<evidence type="ECO:0000256" key="2">
    <source>
        <dbReference type="ARBA" id="ARBA00004787"/>
    </source>
</evidence>
<dbReference type="EMBL" id="PCWA01000096">
    <property type="protein sequence ID" value="PIQ88587.1"/>
    <property type="molecule type" value="Genomic_DNA"/>
</dbReference>
<accession>A0A2H0LW54</accession>
<evidence type="ECO:0000256" key="3">
    <source>
        <dbReference type="ARBA" id="ARBA00009789"/>
    </source>
</evidence>
<evidence type="ECO:0000256" key="4">
    <source>
        <dbReference type="ARBA" id="ARBA00022679"/>
    </source>
</evidence>
<evidence type="ECO:0000313" key="8">
    <source>
        <dbReference type="EMBL" id="PIQ88587.1"/>
    </source>
</evidence>
<comment type="catalytic activity">
    <reaction evidence="1 7">
        <text>2-C-methyl-D-erythritol 4-phosphate + CTP + H(+) = 4-CDP-2-C-methyl-D-erythritol + diphosphate</text>
        <dbReference type="Rhea" id="RHEA:13429"/>
        <dbReference type="ChEBI" id="CHEBI:15378"/>
        <dbReference type="ChEBI" id="CHEBI:33019"/>
        <dbReference type="ChEBI" id="CHEBI:37563"/>
        <dbReference type="ChEBI" id="CHEBI:57823"/>
        <dbReference type="ChEBI" id="CHEBI:58262"/>
        <dbReference type="EC" id="2.7.7.60"/>
    </reaction>
</comment>